<evidence type="ECO:0000313" key="2">
    <source>
        <dbReference type="Proteomes" id="UP001500711"/>
    </source>
</evidence>
<organism evidence="1 2">
    <name type="scientific">Lentzea roselyniae</name>
    <dbReference type="NCBI Taxonomy" id="531940"/>
    <lineage>
        <taxon>Bacteria</taxon>
        <taxon>Bacillati</taxon>
        <taxon>Actinomycetota</taxon>
        <taxon>Actinomycetes</taxon>
        <taxon>Pseudonocardiales</taxon>
        <taxon>Pseudonocardiaceae</taxon>
        <taxon>Lentzea</taxon>
    </lineage>
</organism>
<proteinExistence type="predicted"/>
<dbReference type="EMBL" id="BAABBE010000001">
    <property type="protein sequence ID" value="GAA3621472.1"/>
    <property type="molecule type" value="Genomic_DNA"/>
</dbReference>
<sequence>MQSPNTAIGSPPPGYSVCVVGGHEVTPEVTVPIGNRTSIGNRLTSTVTAVTAVTDI</sequence>
<accession>A0ABP6ZZ25</accession>
<gene>
    <name evidence="1" type="ORF">GCM10022267_04560</name>
</gene>
<evidence type="ECO:0000313" key="1">
    <source>
        <dbReference type="EMBL" id="GAA3621472.1"/>
    </source>
</evidence>
<comment type="caution">
    <text evidence="1">The sequence shown here is derived from an EMBL/GenBank/DDBJ whole genome shotgun (WGS) entry which is preliminary data.</text>
</comment>
<protein>
    <submittedName>
        <fullName evidence="1">Uncharacterized protein</fullName>
    </submittedName>
</protein>
<reference evidence="2" key="1">
    <citation type="journal article" date="2019" name="Int. J. Syst. Evol. Microbiol.">
        <title>The Global Catalogue of Microorganisms (GCM) 10K type strain sequencing project: providing services to taxonomists for standard genome sequencing and annotation.</title>
        <authorList>
            <consortium name="The Broad Institute Genomics Platform"/>
            <consortium name="The Broad Institute Genome Sequencing Center for Infectious Disease"/>
            <person name="Wu L."/>
            <person name="Ma J."/>
        </authorList>
    </citation>
    <scope>NUCLEOTIDE SEQUENCE [LARGE SCALE GENOMIC DNA]</scope>
    <source>
        <strain evidence="2">JCM 17494</strain>
    </source>
</reference>
<keyword evidence="2" id="KW-1185">Reference proteome</keyword>
<name>A0ABP6ZZ25_9PSEU</name>
<dbReference type="Proteomes" id="UP001500711">
    <property type="component" value="Unassembled WGS sequence"/>
</dbReference>